<dbReference type="KEGG" id="cmiu:B1H56_09290"/>
<protein>
    <recommendedName>
        <fullName evidence="6">Periplasmic binding protein domain-containing protein</fullName>
    </recommendedName>
</protein>
<sequence>MKKLSMVVVALLLAAAMLAACAAPAAQTSAEPVETAEQSAAAPAEESAQVSEGDGAAAGNGFAAELAGKGDGLKVGLTVSDLSSTYIVSAAEYFVKLMETAGAEVTLVNCDGNANEQSSQIDDFINMGCDIIAIHAADSEALAPAVQKAVNAGIQCIGFNKEISGDNLNFAVVSSDNVATGASAAQWLADKAKELGVENPKVAVMQGTMTQSDAYLRQDGIDEVAAETGMQLIESPCDWASDTAEKSLNDVLTANPDLFGVITHCDSMDPGVISALRQNGKTGKGGEENHIYWSGIDCDPSGVDALNSGLMDVCVEQSPLALATVAAKGCLEIVSKGETLDGEVIPMETRVITGADTSDPTLWALYDVKTETELWSGTEDIWNSFMN</sequence>
<evidence type="ECO:0000256" key="4">
    <source>
        <dbReference type="SAM" id="MobiDB-lite"/>
    </source>
</evidence>
<dbReference type="InterPro" id="IPR025997">
    <property type="entry name" value="SBP_2_dom"/>
</dbReference>
<name>A0A136Q819_9FIRM</name>
<gene>
    <name evidence="7" type="ORF">HMPREF3293_00361</name>
</gene>
<dbReference type="PROSITE" id="PS51257">
    <property type="entry name" value="PROKAR_LIPOPROTEIN"/>
    <property type="match status" value="1"/>
</dbReference>
<evidence type="ECO:0000256" key="2">
    <source>
        <dbReference type="ARBA" id="ARBA00007639"/>
    </source>
</evidence>
<dbReference type="PANTHER" id="PTHR46847:SF1">
    <property type="entry name" value="D-ALLOSE-BINDING PERIPLASMIC PROTEIN-RELATED"/>
    <property type="match status" value="1"/>
</dbReference>
<feature type="compositionally biased region" description="Low complexity" evidence="4">
    <location>
        <begin position="33"/>
        <end position="55"/>
    </location>
</feature>
<keyword evidence="8" id="KW-1185">Reference proteome</keyword>
<evidence type="ECO:0000256" key="3">
    <source>
        <dbReference type="ARBA" id="ARBA00022729"/>
    </source>
</evidence>
<dbReference type="CDD" id="cd01536">
    <property type="entry name" value="PBP1_ABC_sugar_binding-like"/>
    <property type="match status" value="1"/>
</dbReference>
<reference evidence="7 8" key="1">
    <citation type="submission" date="2016-02" db="EMBL/GenBank/DDBJ databases">
        <authorList>
            <person name="Wen L."/>
            <person name="He K."/>
            <person name="Yang H."/>
        </authorList>
    </citation>
    <scope>NUCLEOTIDE SEQUENCE [LARGE SCALE GENOMIC DNA]</scope>
    <source>
        <strain evidence="7 8">DSM 22607</strain>
    </source>
</reference>
<evidence type="ECO:0000313" key="8">
    <source>
        <dbReference type="Proteomes" id="UP000070366"/>
    </source>
</evidence>
<dbReference type="STRING" id="626937.HMPREF3293_00361"/>
<dbReference type="Proteomes" id="UP000070366">
    <property type="component" value="Unassembled WGS sequence"/>
</dbReference>
<dbReference type="EMBL" id="LSZW01000030">
    <property type="protein sequence ID" value="KXK66815.1"/>
    <property type="molecule type" value="Genomic_DNA"/>
</dbReference>
<dbReference type="SUPFAM" id="SSF53822">
    <property type="entry name" value="Periplasmic binding protein-like I"/>
    <property type="match status" value="1"/>
</dbReference>
<proteinExistence type="inferred from homology"/>
<feature type="chain" id="PRO_5007478719" description="Periplasmic binding protein domain-containing protein" evidence="5">
    <location>
        <begin position="23"/>
        <end position="387"/>
    </location>
</feature>
<feature type="region of interest" description="Disordered" evidence="4">
    <location>
        <begin position="32"/>
        <end position="55"/>
    </location>
</feature>
<feature type="signal peptide" evidence="5">
    <location>
        <begin position="1"/>
        <end position="22"/>
    </location>
</feature>
<dbReference type="GO" id="GO:0030246">
    <property type="term" value="F:carbohydrate binding"/>
    <property type="evidence" value="ECO:0007669"/>
    <property type="project" value="UniProtKB-ARBA"/>
</dbReference>
<accession>A0A136Q819</accession>
<evidence type="ECO:0000259" key="6">
    <source>
        <dbReference type="Pfam" id="PF13407"/>
    </source>
</evidence>
<dbReference type="Pfam" id="PF13407">
    <property type="entry name" value="Peripla_BP_4"/>
    <property type="match status" value="1"/>
</dbReference>
<comment type="similarity">
    <text evidence="2">Belongs to the bacterial solute-binding protein 2 family.</text>
</comment>
<dbReference type="Gene3D" id="3.40.50.2300">
    <property type="match status" value="2"/>
</dbReference>
<comment type="caution">
    <text evidence="7">The sequence shown here is derived from an EMBL/GenBank/DDBJ whole genome shotgun (WGS) entry which is preliminary data.</text>
</comment>
<dbReference type="RefSeq" id="WP_066523249.1">
    <property type="nucleotide sequence ID" value="NZ_CABMOF010000014.1"/>
</dbReference>
<dbReference type="InterPro" id="IPR028082">
    <property type="entry name" value="Peripla_BP_I"/>
</dbReference>
<comment type="subcellular location">
    <subcellularLocation>
        <location evidence="1">Cell envelope</location>
    </subcellularLocation>
</comment>
<keyword evidence="3 5" id="KW-0732">Signal</keyword>
<dbReference type="AlphaFoldDB" id="A0A136Q819"/>
<evidence type="ECO:0000256" key="1">
    <source>
        <dbReference type="ARBA" id="ARBA00004196"/>
    </source>
</evidence>
<dbReference type="GO" id="GO:0030313">
    <property type="term" value="C:cell envelope"/>
    <property type="evidence" value="ECO:0007669"/>
    <property type="project" value="UniProtKB-SubCell"/>
</dbReference>
<organism evidence="7 8">
    <name type="scientific">Christensenella minuta</name>
    <dbReference type="NCBI Taxonomy" id="626937"/>
    <lineage>
        <taxon>Bacteria</taxon>
        <taxon>Bacillati</taxon>
        <taxon>Bacillota</taxon>
        <taxon>Clostridia</taxon>
        <taxon>Christensenellales</taxon>
        <taxon>Christensenellaceae</taxon>
        <taxon>Christensenella</taxon>
    </lineage>
</organism>
<evidence type="ECO:0000256" key="5">
    <source>
        <dbReference type="SAM" id="SignalP"/>
    </source>
</evidence>
<feature type="domain" description="Periplasmic binding protein" evidence="6">
    <location>
        <begin position="75"/>
        <end position="333"/>
    </location>
</feature>
<dbReference type="PATRIC" id="fig|626937.4.peg.358"/>
<evidence type="ECO:0000313" key="7">
    <source>
        <dbReference type="EMBL" id="KXK66815.1"/>
    </source>
</evidence>
<dbReference type="OrthoDB" id="9769193at2"/>
<dbReference type="PANTHER" id="PTHR46847">
    <property type="entry name" value="D-ALLOSE-BINDING PERIPLASMIC PROTEIN-RELATED"/>
    <property type="match status" value="1"/>
</dbReference>